<reference evidence="1 2" key="1">
    <citation type="submission" date="2016-02" db="EMBL/GenBank/DDBJ databases">
        <authorList>
            <person name="Wen L."/>
            <person name="He K."/>
            <person name="Yang H."/>
        </authorList>
    </citation>
    <scope>NUCLEOTIDE SEQUENCE [LARGE SCALE GENOMIC DNA]</scope>
    <source>
        <strain evidence="1 2">DSM 22607</strain>
    </source>
</reference>
<evidence type="ECO:0008006" key="3">
    <source>
        <dbReference type="Google" id="ProtNLM"/>
    </source>
</evidence>
<dbReference type="STRING" id="626937.HMPREF3293_00485"/>
<evidence type="ECO:0000313" key="2">
    <source>
        <dbReference type="Proteomes" id="UP000070366"/>
    </source>
</evidence>
<organism evidence="1 2">
    <name type="scientific">Christensenella minuta</name>
    <dbReference type="NCBI Taxonomy" id="626937"/>
    <lineage>
        <taxon>Bacteria</taxon>
        <taxon>Bacillati</taxon>
        <taxon>Bacillota</taxon>
        <taxon>Clostridia</taxon>
        <taxon>Christensenellales</taxon>
        <taxon>Christensenellaceae</taxon>
        <taxon>Christensenella</taxon>
    </lineage>
</organism>
<dbReference type="Proteomes" id="UP000070366">
    <property type="component" value="Unassembled WGS sequence"/>
</dbReference>
<dbReference type="OrthoDB" id="2086440at2"/>
<proteinExistence type="predicted"/>
<evidence type="ECO:0000313" key="1">
    <source>
        <dbReference type="EMBL" id="KXK66654.1"/>
    </source>
</evidence>
<dbReference type="EMBL" id="LSZW01000035">
    <property type="protein sequence ID" value="KXK66654.1"/>
    <property type="molecule type" value="Genomic_DNA"/>
</dbReference>
<protein>
    <recommendedName>
        <fullName evidence="3">FIST domain-containing protein</fullName>
    </recommendedName>
</protein>
<dbReference type="AlphaFoldDB" id="A0A136Q7V1"/>
<gene>
    <name evidence="1" type="ORF">HMPREF3293_00485</name>
</gene>
<dbReference type="KEGG" id="cmiu:B1H56_07195"/>
<comment type="caution">
    <text evidence="1">The sequence shown here is derived from an EMBL/GenBank/DDBJ whole genome shotgun (WGS) entry which is preliminary data.</text>
</comment>
<name>A0A136Q7V1_9FIRM</name>
<sequence>MKIKENRIEFYNTGYNEAESGADFGCATLGFTSEWGWVPPQEIEAVELPFAVKGVVFHGGLEQTIQDIKAYANECETVKGGILFFGNCGREEIFLEQLSDIYPGIPFVGGSPAIGQDGRKGRMLPENGEAAILLIMDERYDLAVECCNVHQEVIATVKACGTDPRYIETAESEGTQVRFYDYIHSEAKKRGVGEGIHERIAISDVQNRNIHLIPDGENFICGANLPEERKLLVRYTDKRNVCKIMKDFYASEDSIIFGCAGVKSMLDDYTFITGKNSLGLFMFGEITFLEGKSQFANLMLVKLKFLKKQDEKV</sequence>
<dbReference type="RefSeq" id="WP_066522942.1">
    <property type="nucleotide sequence ID" value="NZ_CABMOF010000011.1"/>
</dbReference>
<accession>A0A136Q7V1</accession>
<keyword evidence="2" id="KW-1185">Reference proteome</keyword>